<dbReference type="EMBL" id="VULZ01000003">
    <property type="protein sequence ID" value="MSS14232.1"/>
    <property type="molecule type" value="Genomic_DNA"/>
</dbReference>
<feature type="transmembrane region" description="Helical" evidence="6">
    <location>
        <begin position="238"/>
        <end position="260"/>
    </location>
</feature>
<name>A0A6L5X771_9FIRM</name>
<dbReference type="CDD" id="cd07731">
    <property type="entry name" value="ComA-like_MBL-fold"/>
    <property type="match status" value="1"/>
</dbReference>
<dbReference type="Pfam" id="PF13567">
    <property type="entry name" value="DUF4131"/>
    <property type="match status" value="1"/>
</dbReference>
<feature type="domain" description="Metallo-beta-lactamase" evidence="7">
    <location>
        <begin position="531"/>
        <end position="758"/>
    </location>
</feature>
<dbReference type="InterPro" id="IPR004477">
    <property type="entry name" value="ComEC_N"/>
</dbReference>
<evidence type="ECO:0000313" key="8">
    <source>
        <dbReference type="EMBL" id="MSS14232.1"/>
    </source>
</evidence>
<gene>
    <name evidence="8" type="ORF">FYJ35_04100</name>
</gene>
<feature type="transmembrane region" description="Helical" evidence="6">
    <location>
        <begin position="499"/>
        <end position="516"/>
    </location>
</feature>
<dbReference type="RefSeq" id="WP_154523601.1">
    <property type="nucleotide sequence ID" value="NZ_JAXFDQ010000006.1"/>
</dbReference>
<keyword evidence="3 6" id="KW-0812">Transmembrane</keyword>
<reference evidence="8 9" key="1">
    <citation type="submission" date="2019-08" db="EMBL/GenBank/DDBJ databases">
        <title>In-depth cultivation of the pig gut microbiome towards novel bacterial diversity and tailored functional studies.</title>
        <authorList>
            <person name="Wylensek D."/>
            <person name="Hitch T.C.A."/>
            <person name="Clavel T."/>
        </authorList>
    </citation>
    <scope>NUCLEOTIDE SEQUENCE [LARGE SCALE GENOMIC DNA]</scope>
    <source>
        <strain evidence="8 9">Oil+RF-744-WCA-WT-11</strain>
    </source>
</reference>
<keyword evidence="5 6" id="KW-0472">Membrane</keyword>
<evidence type="ECO:0000313" key="9">
    <source>
        <dbReference type="Proteomes" id="UP000481852"/>
    </source>
</evidence>
<feature type="transmembrane region" description="Helical" evidence="6">
    <location>
        <begin position="267"/>
        <end position="286"/>
    </location>
</feature>
<protein>
    <submittedName>
        <fullName evidence="8">DNA internalization-related competence protein ComEC/Rec2</fullName>
    </submittedName>
</protein>
<feature type="transmembrane region" description="Helical" evidence="6">
    <location>
        <begin position="331"/>
        <end position="350"/>
    </location>
</feature>
<feature type="transmembrane region" description="Helical" evidence="6">
    <location>
        <begin position="370"/>
        <end position="387"/>
    </location>
</feature>
<evidence type="ECO:0000256" key="1">
    <source>
        <dbReference type="ARBA" id="ARBA00004651"/>
    </source>
</evidence>
<feature type="transmembrane region" description="Helical" evidence="6">
    <location>
        <begin position="306"/>
        <end position="326"/>
    </location>
</feature>
<dbReference type="Gene3D" id="3.60.15.10">
    <property type="entry name" value="Ribonuclease Z/Hydroxyacylglutathione hydrolase-like"/>
    <property type="match status" value="1"/>
</dbReference>
<keyword evidence="9" id="KW-1185">Reference proteome</keyword>
<comment type="caution">
    <text evidence="8">The sequence shown here is derived from an EMBL/GenBank/DDBJ whole genome shotgun (WGS) entry which is preliminary data.</text>
</comment>
<dbReference type="Pfam" id="PF00753">
    <property type="entry name" value="Lactamase_B"/>
    <property type="match status" value="1"/>
</dbReference>
<feature type="transmembrane region" description="Helical" evidence="6">
    <location>
        <begin position="471"/>
        <end position="487"/>
    </location>
</feature>
<sequence length="820" mass="89589">MSILSRIPIPCTEITGRPVCLLAALVVLFSILRGLLAPPGSIDLSSAEGRYLLLSGEVLSKETTAEGYGLQLGYITFLEKNEGNTSPYKALLDKLRERWPRKGRIRVFLNGSPDKTLPYSQKPDQADIYRACRIGSRVTLSGKASIPEPATNPGQYDAQKASYARHTYLKLSDVTLKGTDQKHGNLFLNALAFLRLSLRKGAEQVFGSRNSALISAIVLGDRSGLDAETRQLFQDGGILHVLAVSSLHVTLLGLTLYKILRRLRQSFLVSALASGFLVVSYCLMTGSSYSAVRAGVMFLLWLGSQITGRTFDRLTALGAAAILILLRQPLALTDAGFLLSFGCILSLALLEPVFSDIWNPRHALSRRLSGALALQAGVLPCILWFYYQATPYGILVGLIVLPSMSLVMFFGTIGILAGLLIPLGSFFLTSARLAGGPCGYLLDLFRLLCRFAQRLPGDVIITGRPSVWKMVLYYACLLAFCLIIRLPDRKTFLKNRKKIRFFHAGLLLSLFLLMLIQRKPAFRFTCLDVGQGSCALVEQDGLTMLFDCGSSSVKDVWRRRVEPALKFYGISHIDLLFLSHADGDHISGAQELLSGMHGMLPGAACFRRMPPEGISSAQTGDLTLVQRFSAAQAGGIRIGRILLPQTDVTSDGPGMAEVIAAARRFNIPISTVSEGAEFQHGQLHLRVLSPSPGRMTGSDNEDCIVLSLSWKNIRILFTGDLEKEGEEKFTRAYQDAALFSPPRGHSETNSRTILLAGHHGSRNATSEGFLSLVRPDLVLISCGRNNRYGHPAAAMLKRLEDRGLPCFRTDQSGAFCLTAD</sequence>
<dbReference type="PANTHER" id="PTHR30619">
    <property type="entry name" value="DNA INTERNALIZATION/COMPETENCE PROTEIN COMEC/REC2"/>
    <property type="match status" value="1"/>
</dbReference>
<dbReference type="InterPro" id="IPR052159">
    <property type="entry name" value="Competence_DNA_uptake"/>
</dbReference>
<evidence type="ECO:0000256" key="3">
    <source>
        <dbReference type="ARBA" id="ARBA00022692"/>
    </source>
</evidence>
<organism evidence="8 9">
    <name type="scientific">Porcincola intestinalis</name>
    <dbReference type="NCBI Taxonomy" id="2606632"/>
    <lineage>
        <taxon>Bacteria</taxon>
        <taxon>Bacillati</taxon>
        <taxon>Bacillota</taxon>
        <taxon>Clostridia</taxon>
        <taxon>Lachnospirales</taxon>
        <taxon>Lachnospiraceae</taxon>
        <taxon>Porcincola</taxon>
    </lineage>
</organism>
<dbReference type="InterPro" id="IPR001279">
    <property type="entry name" value="Metallo-B-lactamas"/>
</dbReference>
<comment type="subcellular location">
    <subcellularLocation>
        <location evidence="1">Cell membrane</location>
        <topology evidence="1">Multi-pass membrane protein</topology>
    </subcellularLocation>
</comment>
<evidence type="ECO:0000256" key="6">
    <source>
        <dbReference type="SAM" id="Phobius"/>
    </source>
</evidence>
<evidence type="ECO:0000256" key="2">
    <source>
        <dbReference type="ARBA" id="ARBA00022475"/>
    </source>
</evidence>
<dbReference type="InterPro" id="IPR036866">
    <property type="entry name" value="RibonucZ/Hydroxyglut_hydro"/>
</dbReference>
<dbReference type="NCBIfam" id="TIGR00361">
    <property type="entry name" value="ComEC_Rec2"/>
    <property type="match status" value="1"/>
</dbReference>
<keyword evidence="4 6" id="KW-1133">Transmembrane helix</keyword>
<dbReference type="InterPro" id="IPR004797">
    <property type="entry name" value="Competence_ComEC/Rec2"/>
</dbReference>
<dbReference type="NCBIfam" id="TIGR00360">
    <property type="entry name" value="ComEC_N-term"/>
    <property type="match status" value="1"/>
</dbReference>
<dbReference type="Proteomes" id="UP000481852">
    <property type="component" value="Unassembled WGS sequence"/>
</dbReference>
<dbReference type="InterPro" id="IPR025405">
    <property type="entry name" value="DUF4131"/>
</dbReference>
<dbReference type="GO" id="GO:0030420">
    <property type="term" value="P:establishment of competence for transformation"/>
    <property type="evidence" value="ECO:0007669"/>
    <property type="project" value="InterPro"/>
</dbReference>
<evidence type="ECO:0000259" key="7">
    <source>
        <dbReference type="SMART" id="SM00849"/>
    </source>
</evidence>
<dbReference type="InterPro" id="IPR035681">
    <property type="entry name" value="ComA-like_MBL"/>
</dbReference>
<evidence type="ECO:0000256" key="4">
    <source>
        <dbReference type="ARBA" id="ARBA00022989"/>
    </source>
</evidence>
<dbReference type="AlphaFoldDB" id="A0A6L5X771"/>
<feature type="transmembrane region" description="Helical" evidence="6">
    <location>
        <begin position="394"/>
        <end position="421"/>
    </location>
</feature>
<accession>A0A6L5X771</accession>
<dbReference type="Pfam" id="PF03772">
    <property type="entry name" value="Competence"/>
    <property type="match status" value="1"/>
</dbReference>
<dbReference type="PANTHER" id="PTHR30619:SF7">
    <property type="entry name" value="BETA-LACTAMASE DOMAIN PROTEIN"/>
    <property type="match status" value="1"/>
</dbReference>
<proteinExistence type="predicted"/>
<dbReference type="SUPFAM" id="SSF56281">
    <property type="entry name" value="Metallo-hydrolase/oxidoreductase"/>
    <property type="match status" value="1"/>
</dbReference>
<keyword evidence="2" id="KW-1003">Cell membrane</keyword>
<evidence type="ECO:0000256" key="5">
    <source>
        <dbReference type="ARBA" id="ARBA00023136"/>
    </source>
</evidence>
<dbReference type="GO" id="GO:0005886">
    <property type="term" value="C:plasma membrane"/>
    <property type="evidence" value="ECO:0007669"/>
    <property type="project" value="UniProtKB-SubCell"/>
</dbReference>
<dbReference type="SMART" id="SM00849">
    <property type="entry name" value="Lactamase_B"/>
    <property type="match status" value="1"/>
</dbReference>